<dbReference type="EMBL" id="CP000927">
    <property type="protein sequence ID" value="ABZ70832.1"/>
    <property type="molecule type" value="Genomic_DNA"/>
</dbReference>
<name>B0T3E6_CAUSK</name>
<accession>B0T3E6</accession>
<dbReference type="AlphaFoldDB" id="B0T3E6"/>
<reference evidence="1" key="1">
    <citation type="submission" date="2008-01" db="EMBL/GenBank/DDBJ databases">
        <title>Complete sequence of chromosome of Caulobacter sp. K31.</title>
        <authorList>
            <consortium name="US DOE Joint Genome Institute"/>
            <person name="Copeland A."/>
            <person name="Lucas S."/>
            <person name="Lapidus A."/>
            <person name="Barry K."/>
            <person name="Glavina del Rio T."/>
            <person name="Dalin E."/>
            <person name="Tice H."/>
            <person name="Pitluck S."/>
            <person name="Bruce D."/>
            <person name="Goodwin L."/>
            <person name="Thompson L.S."/>
            <person name="Brettin T."/>
            <person name="Detter J.C."/>
            <person name="Han C."/>
            <person name="Schmutz J."/>
            <person name="Larimer F."/>
            <person name="Land M."/>
            <person name="Hauser L."/>
            <person name="Kyrpides N."/>
            <person name="Kim E."/>
            <person name="Stephens C."/>
            <person name="Richardson P."/>
        </authorList>
    </citation>
    <scope>NUCLEOTIDE SEQUENCE [LARGE SCALE GENOMIC DNA]</scope>
    <source>
        <strain evidence="1">K31</strain>
    </source>
</reference>
<sequence length="66" mass="7272">MDSILVVTKPFDWCVERQGQTLSRHSTQEAAYKAALDYASALFEDGVKTQVAIKPEPRTFAGVSPD</sequence>
<dbReference type="STRING" id="366602.Caul_1703"/>
<dbReference type="KEGG" id="cak:Caul_1703"/>
<dbReference type="HOGENOM" id="CLU_2823198_0_0_5"/>
<protein>
    <recommendedName>
        <fullName evidence="2">DUF2188 domain-containing protein</fullName>
    </recommendedName>
</protein>
<gene>
    <name evidence="1" type="ordered locus">Caul_1703</name>
</gene>
<evidence type="ECO:0000313" key="1">
    <source>
        <dbReference type="EMBL" id="ABZ70832.1"/>
    </source>
</evidence>
<proteinExistence type="predicted"/>
<evidence type="ECO:0008006" key="2">
    <source>
        <dbReference type="Google" id="ProtNLM"/>
    </source>
</evidence>
<organism evidence="1">
    <name type="scientific">Caulobacter sp. (strain K31)</name>
    <dbReference type="NCBI Taxonomy" id="366602"/>
    <lineage>
        <taxon>Bacteria</taxon>
        <taxon>Pseudomonadati</taxon>
        <taxon>Pseudomonadota</taxon>
        <taxon>Alphaproteobacteria</taxon>
        <taxon>Caulobacterales</taxon>
        <taxon>Caulobacteraceae</taxon>
        <taxon>Caulobacter</taxon>
    </lineage>
</organism>